<sequence length="405" mass="47480">MRKFITFIFILSSIAVFSQSTNNNKIFRINPDYAQGAVVDKIYETVKYIPLETTAESLFGAIYQLEVTDQYFIILDRNTNSILLFNKNGQFHTKIKGGDQSFLGNVIHSFNVIKGKKQIMFRHRRTLHYYNFDGKELPNPSTLALPNSLKRYWFNDSTNVDFDYNIYEKLPDSTAFKLNFYANRNLIKSAFPYNPKHSPFRNDDIYYESHSVFYKTTNDTTAIFCQPYDYSVYLLSSNGRLSKKVTFLFPLANSLPDNFNQDTLLRGRRITYLRNHKDKFYGISYFYQFGNNYVFKLDHMSYPDTYLYNTQSKNLYCIQRISPDSSNYYLPVSDILGFVDFANSNFLTRDNKYLYTSVSSLQMFKAKSVTTDKHPKYPVALKKYFATQSRKSNPVIIQVKLKENL</sequence>
<reference evidence="2 3" key="1">
    <citation type="journal article" date="2017" name="Int. J. Syst. Evol. Microbiol.">
        <title>Arachidicoccus ginsenosidivorans sp. nov., with ginsenoside-converting activity isolated from ginseng cultivating soil.</title>
        <authorList>
            <person name="Siddiqi M.Z."/>
            <person name="Aslam Z."/>
            <person name="Im W.T."/>
        </authorList>
    </citation>
    <scope>NUCLEOTIDE SEQUENCE [LARGE SCALE GENOMIC DNA]</scope>
    <source>
        <strain evidence="2 3">Gsoil 809</strain>
    </source>
</reference>
<dbReference type="Pfam" id="PF17170">
    <property type="entry name" value="DUF5128"/>
    <property type="match status" value="1"/>
</dbReference>
<dbReference type="Proteomes" id="UP000321291">
    <property type="component" value="Chromosome"/>
</dbReference>
<proteinExistence type="predicted"/>
<dbReference type="AlphaFoldDB" id="A0A5B8VRB0"/>
<evidence type="ECO:0000313" key="2">
    <source>
        <dbReference type="EMBL" id="QEC73135.1"/>
    </source>
</evidence>
<evidence type="ECO:0000313" key="3">
    <source>
        <dbReference type="Proteomes" id="UP000321291"/>
    </source>
</evidence>
<dbReference type="EMBL" id="CP042434">
    <property type="protein sequence ID" value="QEC73135.1"/>
    <property type="molecule type" value="Genomic_DNA"/>
</dbReference>
<accession>A0A5B8VRB0</accession>
<keyword evidence="1" id="KW-0732">Signal</keyword>
<protein>
    <submittedName>
        <fullName evidence="2">6-bladed beta-propeller</fullName>
    </submittedName>
</protein>
<evidence type="ECO:0000256" key="1">
    <source>
        <dbReference type="SAM" id="SignalP"/>
    </source>
</evidence>
<feature type="chain" id="PRO_5022855294" evidence="1">
    <location>
        <begin position="19"/>
        <end position="405"/>
    </location>
</feature>
<gene>
    <name evidence="2" type="ORF">FSB73_17060</name>
</gene>
<dbReference type="RefSeq" id="WP_146784931.1">
    <property type="nucleotide sequence ID" value="NZ_CP042434.1"/>
</dbReference>
<organism evidence="2 3">
    <name type="scientific">Arachidicoccus ginsenosidivorans</name>
    <dbReference type="NCBI Taxonomy" id="496057"/>
    <lineage>
        <taxon>Bacteria</taxon>
        <taxon>Pseudomonadati</taxon>
        <taxon>Bacteroidota</taxon>
        <taxon>Chitinophagia</taxon>
        <taxon>Chitinophagales</taxon>
        <taxon>Chitinophagaceae</taxon>
        <taxon>Arachidicoccus</taxon>
    </lineage>
</organism>
<dbReference type="OrthoDB" id="828283at2"/>
<feature type="signal peptide" evidence="1">
    <location>
        <begin position="1"/>
        <end position="18"/>
    </location>
</feature>
<name>A0A5B8VRB0_9BACT</name>
<dbReference type="KEGG" id="agi:FSB73_17060"/>
<keyword evidence="3" id="KW-1185">Reference proteome</keyword>